<keyword evidence="2" id="KW-1185">Reference proteome</keyword>
<sequence length="198" mass="23020">MKTEHLGRWEKKVADVFREQNVIRFPQQLRVFNALVGAVRRRRGSLVYYVDEKPLGTPKQTRLVPAKRETDAMSETLNRLARHADDPGQNLMFMLDQINEKARVDRLPRMYGHIYARSSKHPETIQDRVRPLFPVPGGQFVAESIDSDVARKMRGIAESSHYRERWRLARHGLPRHAASVARRALDTMCPDRRPRGYP</sequence>
<dbReference type="EMBL" id="CP014228">
    <property type="protein sequence ID" value="AMD86599.1"/>
    <property type="molecule type" value="Genomic_DNA"/>
</dbReference>
<evidence type="ECO:0000313" key="1">
    <source>
        <dbReference type="EMBL" id="AMD86599.1"/>
    </source>
</evidence>
<protein>
    <submittedName>
        <fullName evidence="1">Uncharacterized protein</fullName>
    </submittedName>
</protein>
<name>A0A109W253_ACTRD</name>
<dbReference type="RefSeq" id="WP_067940274.1">
    <property type="nucleotide sequence ID" value="NZ_CAUHMM010000214.1"/>
</dbReference>
<accession>A0A109W253</accession>
<organism evidence="1 2">
    <name type="scientific">Actinomyces radicidentis</name>
    <dbReference type="NCBI Taxonomy" id="111015"/>
    <lineage>
        <taxon>Bacteria</taxon>
        <taxon>Bacillati</taxon>
        <taxon>Actinomycetota</taxon>
        <taxon>Actinomycetes</taxon>
        <taxon>Actinomycetales</taxon>
        <taxon>Actinomycetaceae</taxon>
        <taxon>Actinomyces</taxon>
    </lineage>
</organism>
<evidence type="ECO:0000313" key="2">
    <source>
        <dbReference type="Proteomes" id="UP000065220"/>
    </source>
</evidence>
<proteinExistence type="predicted"/>
<dbReference type="KEGG" id="ard:AXF14_02045"/>
<gene>
    <name evidence="1" type="ORF">AXF14_02045</name>
</gene>
<dbReference type="STRING" id="111015.AXF14_02045"/>
<dbReference type="Proteomes" id="UP000065220">
    <property type="component" value="Chromosome"/>
</dbReference>
<dbReference type="AlphaFoldDB" id="A0A109W253"/>
<dbReference type="OrthoDB" id="4402049at2"/>
<reference evidence="2" key="1">
    <citation type="submission" date="2016-02" db="EMBL/GenBank/DDBJ databases">
        <authorList>
            <person name="Holder M.E."/>
            <person name="Ajami N.J."/>
            <person name="Petrosino J.F."/>
        </authorList>
    </citation>
    <scope>NUCLEOTIDE SEQUENCE [LARGE SCALE GENOMIC DNA]</scope>
    <source>
        <strain evidence="2">CCUG 36733</strain>
    </source>
</reference>